<reference evidence="1 2" key="1">
    <citation type="journal article" date="2017" name="Viruses">
        <title>Characterization of Bacillus subtilis Viruses vB_BsuM-Goe2 and vB_BsuM-Goe3.</title>
        <authorList>
            <person name="Willms I.M."/>
            <person name="Hoppert M."/>
            <person name="Hertel R."/>
        </authorList>
    </citation>
    <scope>NUCLEOTIDE SEQUENCE [LARGE SCALE GENOMIC DNA]</scope>
</reference>
<name>A0A217EQH3_9CAUD</name>
<protein>
    <submittedName>
        <fullName evidence="1">Uncharacterized protein</fullName>
    </submittedName>
</protein>
<dbReference type="Proteomes" id="UP000224660">
    <property type="component" value="Segment"/>
</dbReference>
<sequence length="101" mass="11892">MNWIKKKAREYINNKIMNDPKKFRKCLEKAYGPIPEVRMVKGECENVNIKNCLLIDSTIKTNVSETIGNVFLNNSSILFYRQPRPLQQRMHLAAKKVKRRV</sequence>
<accession>A0A217EQH3</accession>
<dbReference type="EMBL" id="KY368639">
    <property type="protein sequence ID" value="APZ82278.1"/>
    <property type="molecule type" value="Genomic_DNA"/>
</dbReference>
<gene>
    <name evidence="1" type="ORF">Goe2_c03800</name>
</gene>
<evidence type="ECO:0000313" key="2">
    <source>
        <dbReference type="Proteomes" id="UP000224660"/>
    </source>
</evidence>
<organism evidence="1 2">
    <name type="scientific">Bacillus phage vB_BsuM-Goe2</name>
    <dbReference type="NCBI Taxonomy" id="1933062"/>
    <lineage>
        <taxon>Viruses</taxon>
        <taxon>Duplodnaviria</taxon>
        <taxon>Heunggongvirae</taxon>
        <taxon>Uroviricota</taxon>
        <taxon>Caudoviricetes</taxon>
        <taxon>Herelleviridae</taxon>
        <taxon>Spounavirinae</taxon>
        <taxon>Okubovirus</taxon>
        <taxon>Okubovirus camphawk</taxon>
    </lineage>
</organism>
<proteinExistence type="predicted"/>
<evidence type="ECO:0000313" key="1">
    <source>
        <dbReference type="EMBL" id="APZ82278.1"/>
    </source>
</evidence>